<accession>A0ABX2FHZ1</accession>
<protein>
    <submittedName>
        <fullName evidence="2">Aminotransferase class V-fold PLP-dependent enzyme</fullName>
    </submittedName>
</protein>
<dbReference type="Proteomes" id="UP000763557">
    <property type="component" value="Unassembled WGS sequence"/>
</dbReference>
<dbReference type="InterPro" id="IPR000192">
    <property type="entry name" value="Aminotrans_V_dom"/>
</dbReference>
<keyword evidence="2" id="KW-0808">Transferase</keyword>
<dbReference type="EMBL" id="JAAATY010000043">
    <property type="protein sequence ID" value="NRN70724.1"/>
    <property type="molecule type" value="Genomic_DNA"/>
</dbReference>
<dbReference type="PANTHER" id="PTHR14237">
    <property type="entry name" value="MOLYBDOPTERIN COFACTOR SULFURASE MOSC"/>
    <property type="match status" value="1"/>
</dbReference>
<reference evidence="2 3" key="1">
    <citation type="submission" date="2020-01" db="EMBL/GenBank/DDBJ databases">
        <title>Kibdelosporangium persica a novel Actinomycetes from a hot desert in Iran.</title>
        <authorList>
            <person name="Safaei N."/>
            <person name="Zaburannyi N."/>
            <person name="Mueller R."/>
            <person name="Wink J."/>
        </authorList>
    </citation>
    <scope>NUCLEOTIDE SEQUENCE [LARGE SCALE GENOMIC DNA]</scope>
    <source>
        <strain evidence="2 3">4NS15</strain>
    </source>
</reference>
<evidence type="ECO:0000313" key="3">
    <source>
        <dbReference type="Proteomes" id="UP000763557"/>
    </source>
</evidence>
<evidence type="ECO:0000259" key="1">
    <source>
        <dbReference type="Pfam" id="PF00266"/>
    </source>
</evidence>
<sequence length="483" mass="53241">MTTSREPPSSRLYDEPAAFLIDYPEYAGTRVLDDLRASEYAYLDEQDHVYLDYTGAGLAAISQWRTHVNRLRGNVFGNPHSVNPSSRASTELVESARARVLRHFNAAPDDYVVIFTANATAAARMVGEAYPFSRKRRLLLTFDNHSSIVGLREFARRRHARTEYIASVPPELRVPRESVRMALARGQGLFAYPAQSNFTGVQHSLDWVGMAQDQGYDVLLDCAAFLPTNVLDLSVVRPQFVIASWYKVFGYPTGVGVLVARRDALAELQRPWFAGGTIRAASVQGDWHTMAPAETAFEDGTVNFLAIPDVEAGLDWVAGIGVPNIGRRVRCLTGWFLDQATSLRHTNGEPMVRLYGPGSTHARGGTIAFNLLTPDGDLVDERLVATESAQAGISLRTGCFCNPGAGENAFGLDPRLLRELGDSPAMTADDYIRFLGMPTAGAIRVSLGLASNVHDVDRFLAFVERTYRDRKPDTSKLPPRDWC</sequence>
<proteinExistence type="predicted"/>
<keyword evidence="2" id="KW-0032">Aminotransferase</keyword>
<dbReference type="Pfam" id="PF00266">
    <property type="entry name" value="Aminotran_5"/>
    <property type="match status" value="1"/>
</dbReference>
<dbReference type="PANTHER" id="PTHR14237:SF19">
    <property type="entry name" value="MITOCHONDRIAL AMIDOXIME REDUCING COMPONENT 1"/>
    <property type="match status" value="1"/>
</dbReference>
<feature type="domain" description="Aminotransferase class V" evidence="1">
    <location>
        <begin position="74"/>
        <end position="459"/>
    </location>
</feature>
<dbReference type="GO" id="GO:0008483">
    <property type="term" value="F:transaminase activity"/>
    <property type="evidence" value="ECO:0007669"/>
    <property type="project" value="UniProtKB-KW"/>
</dbReference>
<dbReference type="RefSeq" id="WP_217281643.1">
    <property type="nucleotide sequence ID" value="NZ_CBCSGW010000110.1"/>
</dbReference>
<organism evidence="2 3">
    <name type="scientific">Kibdelosporangium persicum</name>
    <dbReference type="NCBI Taxonomy" id="2698649"/>
    <lineage>
        <taxon>Bacteria</taxon>
        <taxon>Bacillati</taxon>
        <taxon>Actinomycetota</taxon>
        <taxon>Actinomycetes</taxon>
        <taxon>Pseudonocardiales</taxon>
        <taxon>Pseudonocardiaceae</taxon>
        <taxon>Kibdelosporangium</taxon>
    </lineage>
</organism>
<evidence type="ECO:0000313" key="2">
    <source>
        <dbReference type="EMBL" id="NRN70724.1"/>
    </source>
</evidence>
<name>A0ABX2FHZ1_9PSEU</name>
<keyword evidence="3" id="KW-1185">Reference proteome</keyword>
<comment type="caution">
    <text evidence="2">The sequence shown here is derived from an EMBL/GenBank/DDBJ whole genome shotgun (WGS) entry which is preliminary data.</text>
</comment>
<gene>
    <name evidence="2" type="ORF">GC106_79960</name>
</gene>